<evidence type="ECO:0000313" key="15">
    <source>
        <dbReference type="EMBL" id="ODJ88938.1"/>
    </source>
</evidence>
<feature type="binding site" evidence="13">
    <location>
        <position position="304"/>
    </location>
    <ligand>
        <name>Zn(2+)</name>
        <dbReference type="ChEBI" id="CHEBI:29105"/>
        <note>catalytic</note>
    </ligand>
</feature>
<feature type="binding site" evidence="13">
    <location>
        <position position="323"/>
    </location>
    <ligand>
        <name>Zn(2+)</name>
        <dbReference type="ChEBI" id="CHEBI:29105"/>
        <note>catalytic</note>
    </ligand>
</feature>
<evidence type="ECO:0000256" key="10">
    <source>
        <dbReference type="ARBA" id="ARBA00022833"/>
    </source>
</evidence>
<dbReference type="Proteomes" id="UP000094769">
    <property type="component" value="Unassembled WGS sequence"/>
</dbReference>
<dbReference type="InterPro" id="IPR001930">
    <property type="entry name" value="Peptidase_M1"/>
</dbReference>
<evidence type="ECO:0000256" key="13">
    <source>
        <dbReference type="PIRSR" id="PIRSR634015-3"/>
    </source>
</evidence>
<dbReference type="Pfam" id="PF01433">
    <property type="entry name" value="Peptidase_M1"/>
    <property type="match status" value="1"/>
</dbReference>
<evidence type="ECO:0000256" key="11">
    <source>
        <dbReference type="ARBA" id="ARBA00023049"/>
    </source>
</evidence>
<keyword evidence="9 15" id="KW-0378">Hydrolase</keyword>
<keyword evidence="7" id="KW-0645">Protease</keyword>
<evidence type="ECO:0000256" key="8">
    <source>
        <dbReference type="ARBA" id="ARBA00022723"/>
    </source>
</evidence>
<protein>
    <recommendedName>
        <fullName evidence="5">Aminopeptidase N</fullName>
        <ecNumber evidence="4">3.4.11.2</ecNumber>
    </recommendedName>
</protein>
<dbReference type="RefSeq" id="WP_162420103.1">
    <property type="nucleotide sequence ID" value="NZ_MARB01000003.1"/>
</dbReference>
<feature type="active site" description="Proton donor" evidence="12">
    <location>
        <position position="387"/>
    </location>
</feature>
<dbReference type="GO" id="GO:0008237">
    <property type="term" value="F:metallopeptidase activity"/>
    <property type="evidence" value="ECO:0007669"/>
    <property type="project" value="UniProtKB-KW"/>
</dbReference>
<evidence type="ECO:0000256" key="3">
    <source>
        <dbReference type="ARBA" id="ARBA00010136"/>
    </source>
</evidence>
<dbReference type="PANTHER" id="PTHR45726">
    <property type="entry name" value="LEUKOTRIENE A-4 HYDROLASE"/>
    <property type="match status" value="1"/>
</dbReference>
<keyword evidence="8 13" id="KW-0479">Metal-binding</keyword>
<evidence type="ECO:0000256" key="9">
    <source>
        <dbReference type="ARBA" id="ARBA00022801"/>
    </source>
</evidence>
<dbReference type="InterPro" id="IPR042097">
    <property type="entry name" value="Aminopeptidase_N-like_N_sf"/>
</dbReference>
<dbReference type="GO" id="GO:0006508">
    <property type="term" value="P:proteolysis"/>
    <property type="evidence" value="ECO:0007669"/>
    <property type="project" value="UniProtKB-KW"/>
</dbReference>
<evidence type="ECO:0000256" key="1">
    <source>
        <dbReference type="ARBA" id="ARBA00000098"/>
    </source>
</evidence>
<dbReference type="GO" id="GO:0005737">
    <property type="term" value="C:cytoplasm"/>
    <property type="evidence" value="ECO:0007669"/>
    <property type="project" value="UniProtKB-SubCell"/>
</dbReference>
<comment type="subcellular location">
    <subcellularLocation>
        <location evidence="2">Cytoplasm</location>
    </subcellularLocation>
</comment>
<keyword evidence="15" id="KW-0031">Aminopeptidase</keyword>
<dbReference type="EC" id="3.4.11.2" evidence="4"/>
<evidence type="ECO:0000256" key="6">
    <source>
        <dbReference type="ARBA" id="ARBA00022490"/>
    </source>
</evidence>
<dbReference type="Gene3D" id="1.10.390.10">
    <property type="entry name" value="Neutral Protease Domain 2"/>
    <property type="match status" value="1"/>
</dbReference>
<dbReference type="SUPFAM" id="SSF63737">
    <property type="entry name" value="Leukotriene A4 hydrolase N-terminal domain"/>
    <property type="match status" value="1"/>
</dbReference>
<sequence>MDVSTSRSLYLRYMPTPVCERALQLSVFFLLLTSLLTACVTDRSDAGGDDLPDTSTDWSRDILHTSLNIDLETMTGIADLVLSGSLLSSAASFEIGDLTIINVVSDGDQLKFNAKLGQLDVGIPLSVGPQTITIEYYLNLHHNFDGILDSGVTFTWPYYCGNIFPCKSQPAEGSGFELVVSGIPDGDISIYPELITADAPSYMLAWAVGDYDYSMLGITANGTEVGVYYFPDEAEKALNGTRYLRDVFDWYEQTYGDYLFGEKVASVSVKWPAGGFGGLEHHPFWHIAGESLNNPVVHAHEASHGWFGNGVRIGCWEDFVLSEGIASYLAARALNEVAGEEYGNQIWQSYENRLDLLQNSNENKIAWPEGCNEIDILEDGLYGAAPYMKGAFFFKHLEYKLGKEVLDRLLRNFFSVNSGHAVNMQMLITAIKEGSTYDPTACAQAWLRMESIVDTDACIY</sequence>
<evidence type="ECO:0000256" key="7">
    <source>
        <dbReference type="ARBA" id="ARBA00022670"/>
    </source>
</evidence>
<reference evidence="15 16" key="1">
    <citation type="submission" date="2016-06" db="EMBL/GenBank/DDBJ databases">
        <title>Genome sequence of endosymbiont of Candidatus Endolucinida thiodiazotropha.</title>
        <authorList>
            <person name="Poehlein A."/>
            <person name="Koenig S."/>
            <person name="Heiden S.E."/>
            <person name="Thuermer A."/>
            <person name="Voget S."/>
            <person name="Daniel R."/>
            <person name="Markert S."/>
            <person name="Gros O."/>
            <person name="Schweder T."/>
        </authorList>
    </citation>
    <scope>NUCLEOTIDE SEQUENCE [LARGE SCALE GENOMIC DNA]</scope>
    <source>
        <strain evidence="15 16">COS</strain>
    </source>
</reference>
<feature type="binding site" evidence="13">
    <location>
        <position position="300"/>
    </location>
    <ligand>
        <name>Zn(2+)</name>
        <dbReference type="ChEBI" id="CHEBI:29105"/>
        <note>catalytic</note>
    </ligand>
</feature>
<evidence type="ECO:0000313" key="16">
    <source>
        <dbReference type="Proteomes" id="UP000094769"/>
    </source>
</evidence>
<organism evidence="15 16">
    <name type="scientific">Candidatus Thiodiazotropha endolucinida</name>
    <dbReference type="NCBI Taxonomy" id="1655433"/>
    <lineage>
        <taxon>Bacteria</taxon>
        <taxon>Pseudomonadati</taxon>
        <taxon>Pseudomonadota</taxon>
        <taxon>Gammaproteobacteria</taxon>
        <taxon>Chromatiales</taxon>
        <taxon>Sedimenticolaceae</taxon>
        <taxon>Candidatus Thiodiazotropha</taxon>
    </lineage>
</organism>
<dbReference type="InterPro" id="IPR027268">
    <property type="entry name" value="Peptidase_M4/M1_CTD_sf"/>
</dbReference>
<dbReference type="SUPFAM" id="SSF55486">
    <property type="entry name" value="Metalloproteases ('zincins'), catalytic domain"/>
    <property type="match status" value="1"/>
</dbReference>
<dbReference type="GO" id="GO:0008270">
    <property type="term" value="F:zinc ion binding"/>
    <property type="evidence" value="ECO:0007669"/>
    <property type="project" value="InterPro"/>
</dbReference>
<dbReference type="EMBL" id="MARB01000003">
    <property type="protein sequence ID" value="ODJ88938.1"/>
    <property type="molecule type" value="Genomic_DNA"/>
</dbReference>
<comment type="similarity">
    <text evidence="3">Belongs to the peptidase M1 family.</text>
</comment>
<keyword evidence="10 13" id="KW-0862">Zinc</keyword>
<evidence type="ECO:0000256" key="4">
    <source>
        <dbReference type="ARBA" id="ARBA00012564"/>
    </source>
</evidence>
<proteinExistence type="inferred from homology"/>
<dbReference type="PANTHER" id="PTHR45726:SF3">
    <property type="entry name" value="LEUKOTRIENE A-4 HYDROLASE"/>
    <property type="match status" value="1"/>
</dbReference>
<comment type="caution">
    <text evidence="15">The sequence shown here is derived from an EMBL/GenBank/DDBJ whole genome shotgun (WGS) entry which is preliminary data.</text>
</comment>
<accession>A0A7Z0VNG1</accession>
<keyword evidence="6" id="KW-0963">Cytoplasm</keyword>
<evidence type="ECO:0000256" key="5">
    <source>
        <dbReference type="ARBA" id="ARBA00015611"/>
    </source>
</evidence>
<feature type="active site" description="Proton acceptor" evidence="12">
    <location>
        <position position="301"/>
    </location>
</feature>
<evidence type="ECO:0000259" key="14">
    <source>
        <dbReference type="Pfam" id="PF01433"/>
    </source>
</evidence>
<keyword evidence="11" id="KW-0482">Metalloprotease</keyword>
<dbReference type="GO" id="GO:0016285">
    <property type="term" value="F:alanyl aminopeptidase activity"/>
    <property type="evidence" value="ECO:0007669"/>
    <property type="project" value="UniProtKB-EC"/>
</dbReference>
<comment type="catalytic activity">
    <reaction evidence="1">
        <text>Release of an N-terminal amino acid, Xaa-|-Yaa- from a peptide, amide or arylamide. Xaa is preferably Ala, but may be most amino acids including Pro (slow action). When a terminal hydrophobic residue is followed by a prolyl residue, the two may be released as an intact Xaa-Pro dipeptide.</text>
        <dbReference type="EC" id="3.4.11.2"/>
    </reaction>
</comment>
<gene>
    <name evidence="15" type="primary">pepN_1</name>
    <name evidence="15" type="ORF">CODIS_05490</name>
</gene>
<dbReference type="InterPro" id="IPR034015">
    <property type="entry name" value="M1_LTA4H"/>
</dbReference>
<dbReference type="InterPro" id="IPR014782">
    <property type="entry name" value="Peptidase_M1_dom"/>
</dbReference>
<feature type="domain" description="Peptidase M1 membrane alanine aminopeptidase" evidence="14">
    <location>
        <begin position="296"/>
        <end position="437"/>
    </location>
</feature>
<evidence type="ECO:0000256" key="12">
    <source>
        <dbReference type="PIRSR" id="PIRSR634015-1"/>
    </source>
</evidence>
<evidence type="ECO:0000256" key="2">
    <source>
        <dbReference type="ARBA" id="ARBA00004496"/>
    </source>
</evidence>
<dbReference type="PRINTS" id="PR00756">
    <property type="entry name" value="ALADIPTASE"/>
</dbReference>
<keyword evidence="16" id="KW-1185">Reference proteome</keyword>
<dbReference type="AlphaFoldDB" id="A0A7Z0VNG1"/>
<comment type="cofactor">
    <cofactor evidence="13">
        <name>Zn(2+)</name>
        <dbReference type="ChEBI" id="CHEBI:29105"/>
    </cofactor>
    <text evidence="13">Binds 1 zinc ion per subunit.</text>
</comment>
<name>A0A7Z0VNG1_9GAMM</name>